<accession>A0A2H1GH17</accession>
<dbReference type="EMBL" id="LT854257">
    <property type="protein sequence ID" value="SMR52839.1"/>
    <property type="molecule type" value="Genomic_DNA"/>
</dbReference>
<gene>
    <name evidence="2" type="ORF">ZT1E4_G6114</name>
</gene>
<proteinExistence type="predicted"/>
<dbReference type="CDD" id="cd20558">
    <property type="entry name" value="CYCLIN_ScPCL7-like"/>
    <property type="match status" value="1"/>
</dbReference>
<evidence type="ECO:0000313" key="3">
    <source>
        <dbReference type="Proteomes" id="UP000245764"/>
    </source>
</evidence>
<dbReference type="InterPro" id="IPR013922">
    <property type="entry name" value="Cyclin_PHO80-like"/>
</dbReference>
<dbReference type="Proteomes" id="UP000245764">
    <property type="component" value="Chromosome 5"/>
</dbReference>
<feature type="region of interest" description="Disordered" evidence="1">
    <location>
        <begin position="280"/>
        <end position="313"/>
    </location>
</feature>
<dbReference type="Pfam" id="PF06966">
    <property type="entry name" value="DUF1295"/>
    <property type="match status" value="1"/>
</dbReference>
<dbReference type="Gene3D" id="1.10.472.10">
    <property type="entry name" value="Cyclin-like"/>
    <property type="match status" value="1"/>
</dbReference>
<protein>
    <recommendedName>
        <fullName evidence="4">Steroid 5-alpha reductase C-terminal domain-containing protein</fullName>
    </recommendedName>
</protein>
<dbReference type="GO" id="GO:0019901">
    <property type="term" value="F:protein kinase binding"/>
    <property type="evidence" value="ECO:0007669"/>
    <property type="project" value="InterPro"/>
</dbReference>
<feature type="region of interest" description="Disordered" evidence="1">
    <location>
        <begin position="1"/>
        <end position="20"/>
    </location>
</feature>
<dbReference type="AlphaFoldDB" id="A0A2H1GH17"/>
<name>A0A2H1GH17_ZYMTR</name>
<dbReference type="PANTHER" id="PTHR15615">
    <property type="match status" value="1"/>
</dbReference>
<dbReference type="InterPro" id="IPR036915">
    <property type="entry name" value="Cyclin-like_sf"/>
</dbReference>
<dbReference type="PANTHER" id="PTHR15615:SF32">
    <property type="entry name" value="PROTEIN KINASE COMPLEX COMPONENT, PUTATIVE (AFU_ORTHOLOGUE AFUA_2G07660)-RELATED"/>
    <property type="match status" value="1"/>
</dbReference>
<dbReference type="InterPro" id="IPR010721">
    <property type="entry name" value="UstE-like"/>
</dbReference>
<dbReference type="GO" id="GO:0016538">
    <property type="term" value="F:cyclin-dependent protein serine/threonine kinase regulator activity"/>
    <property type="evidence" value="ECO:0007669"/>
    <property type="project" value="TreeGrafter"/>
</dbReference>
<evidence type="ECO:0000256" key="1">
    <source>
        <dbReference type="SAM" id="MobiDB-lite"/>
    </source>
</evidence>
<dbReference type="GO" id="GO:0005634">
    <property type="term" value="C:nucleus"/>
    <property type="evidence" value="ECO:0007669"/>
    <property type="project" value="TreeGrafter"/>
</dbReference>
<dbReference type="Gene3D" id="1.20.120.1630">
    <property type="match status" value="1"/>
</dbReference>
<evidence type="ECO:0008006" key="4">
    <source>
        <dbReference type="Google" id="ProtNLM"/>
    </source>
</evidence>
<reference evidence="3" key="1">
    <citation type="submission" date="2017-05" db="EMBL/GenBank/DDBJ databases">
        <authorList>
            <person name="Song R."/>
            <person name="Chenine A.L."/>
            <person name="Ruprecht R.M."/>
        </authorList>
    </citation>
    <scope>NUCLEOTIDE SEQUENCE [LARGE SCALE GENOMIC DNA]</scope>
</reference>
<dbReference type="GO" id="GO:0000307">
    <property type="term" value="C:cyclin-dependent protein kinase holoenzyme complex"/>
    <property type="evidence" value="ECO:0007669"/>
    <property type="project" value="TreeGrafter"/>
</dbReference>
<dbReference type="SUPFAM" id="SSF47954">
    <property type="entry name" value="Cyclin-like"/>
    <property type="match status" value="1"/>
</dbReference>
<dbReference type="Pfam" id="PF08613">
    <property type="entry name" value="Cyclin"/>
    <property type="match status" value="1"/>
</dbReference>
<sequence length="573" mass="62558">MTATNTNDGEVQPGPSSAGYDPGQFFWSTRVKGPSLAGTLTWVTLRALDLPLQLWFLRSGAVNVLRRLGATTVPQPINVNTGTMLGLSPYHTLIFGLAVGSTAYNTVLNIANTLLAVWAVTTQQPSDQSSWTAFITSAPFALQVGMALYAVGLGTEWYCEVQRKAFKQDPANKGKPFYGGLFGLARNINYGGYTLWRAGYSLICGGIAPAVVVASWLAGDFCMRAIPSMDAYCEKRYGEQWQHTRVHGTFKEDDIRVQYIVILRVGMEDGVSQTPAVVDSAVPVESPPPPPDPNLDDATATVPLHPSKTEKSDIPLQLSSEHWNIDSVSALGALRMLVEALERLADATGNVPPTPPVSRPTTPRRMEAERAARRPSSTPFRAVGAGGLPALEIGSPEAHPHEPITVDVGSHAEDIAVQHAAIARRFFSKTAPPFSLNDYLLRFHHFCPHSPGVYLAAVSYIYQLCVSDLMVPATDRTIHRLSLAAIRVAAKALEDNKWAQERVAKVGGVSGQQLLNLEVTLCFLLDFELFIDEKIMARRMFMLQEAARQNVGARGRLSEQFKLRLPMRVKGIK</sequence>
<organism evidence="2 3">
    <name type="scientific">Zymoseptoria tritici ST99CH_1E4</name>
    <dbReference type="NCBI Taxonomy" id="1276532"/>
    <lineage>
        <taxon>Eukaryota</taxon>
        <taxon>Fungi</taxon>
        <taxon>Dikarya</taxon>
        <taxon>Ascomycota</taxon>
        <taxon>Pezizomycotina</taxon>
        <taxon>Dothideomycetes</taxon>
        <taxon>Dothideomycetidae</taxon>
        <taxon>Mycosphaerellales</taxon>
        <taxon>Mycosphaerellaceae</taxon>
        <taxon>Zymoseptoria</taxon>
    </lineage>
</organism>
<feature type="region of interest" description="Disordered" evidence="1">
    <location>
        <begin position="347"/>
        <end position="381"/>
    </location>
</feature>
<evidence type="ECO:0000313" key="2">
    <source>
        <dbReference type="EMBL" id="SMR52839.1"/>
    </source>
</evidence>